<dbReference type="Pfam" id="PF00148">
    <property type="entry name" value="Oxidored_nitro"/>
    <property type="match status" value="1"/>
</dbReference>
<evidence type="ECO:0000313" key="3">
    <source>
        <dbReference type="EMBL" id="MTU03990.1"/>
    </source>
</evidence>
<reference evidence="4 5" key="1">
    <citation type="journal article" date="2019" name="Nat. Med.">
        <title>A library of human gut bacterial isolates paired with longitudinal multiomics data enables mechanistic microbiome research.</title>
        <authorList>
            <person name="Poyet M."/>
            <person name="Groussin M."/>
            <person name="Gibbons S.M."/>
            <person name="Avila-Pacheco J."/>
            <person name="Jiang X."/>
            <person name="Kearney S.M."/>
            <person name="Perrotta A.R."/>
            <person name="Berdy B."/>
            <person name="Zhao S."/>
            <person name="Lieberman T.D."/>
            <person name="Swanson P.K."/>
            <person name="Smith M."/>
            <person name="Roesemann S."/>
            <person name="Alexander J.E."/>
            <person name="Rich S.A."/>
            <person name="Livny J."/>
            <person name="Vlamakis H."/>
            <person name="Clish C."/>
            <person name="Bullock K."/>
            <person name="Deik A."/>
            <person name="Scott J."/>
            <person name="Pierce K.A."/>
            <person name="Xavier R.J."/>
            <person name="Alm E.J."/>
        </authorList>
    </citation>
    <scope>NUCLEOTIDE SEQUENCE [LARGE SCALE GENOMIC DNA]</scope>
    <source>
        <strain evidence="2 5">BIOML-A13</strain>
        <strain evidence="3 4">BIOML-A3</strain>
    </source>
</reference>
<dbReference type="PANTHER" id="PTHR42956:SF1">
    <property type="entry name" value="NITROGENASE IRON-MOLYBDENUM COFACTOR BIOSYNTHESIS PROTEIN NIFE"/>
    <property type="match status" value="1"/>
</dbReference>
<dbReference type="OrthoDB" id="495776at2"/>
<dbReference type="Proteomes" id="UP000484547">
    <property type="component" value="Unassembled WGS sequence"/>
</dbReference>
<keyword evidence="4" id="KW-1185">Reference proteome</keyword>
<dbReference type="RefSeq" id="WP_155163952.1">
    <property type="nucleotide sequence ID" value="NZ_DBFUZG010000036.1"/>
</dbReference>
<evidence type="ECO:0000313" key="2">
    <source>
        <dbReference type="EMBL" id="MTT75928.1"/>
    </source>
</evidence>
<dbReference type="AlphaFoldDB" id="A0A7X2XFV4"/>
<dbReference type="Gene3D" id="3.40.50.1980">
    <property type="entry name" value="Nitrogenase molybdenum iron protein domain"/>
    <property type="match status" value="2"/>
</dbReference>
<dbReference type="EMBL" id="WNBW01000003">
    <property type="protein sequence ID" value="MTU03990.1"/>
    <property type="molecule type" value="Genomic_DNA"/>
</dbReference>
<dbReference type="PANTHER" id="PTHR42956">
    <property type="entry name" value="NITROGENASE IRON-MOLYBDENUM COFACTOR BIOSYNTHESIS PROTEIN NIFE"/>
    <property type="match status" value="1"/>
</dbReference>
<gene>
    <name evidence="2" type="ORF">GMD11_06585</name>
    <name evidence="3" type="ORF">GMD18_06230</name>
</gene>
<protein>
    <recommendedName>
        <fullName evidence="1">Nitrogenase/oxidoreductase component 1 domain-containing protein</fullName>
    </recommendedName>
</protein>
<comment type="caution">
    <text evidence="2">The sequence shown here is derived from an EMBL/GenBank/DDBJ whole genome shotgun (WGS) entry which is preliminary data.</text>
</comment>
<dbReference type="GO" id="GO:0016491">
    <property type="term" value="F:oxidoreductase activity"/>
    <property type="evidence" value="ECO:0007669"/>
    <property type="project" value="InterPro"/>
</dbReference>
<organism evidence="2 5">
    <name type="scientific">Phascolarctobacterium faecium</name>
    <dbReference type="NCBI Taxonomy" id="33025"/>
    <lineage>
        <taxon>Bacteria</taxon>
        <taxon>Bacillati</taxon>
        <taxon>Bacillota</taxon>
        <taxon>Negativicutes</taxon>
        <taxon>Acidaminococcales</taxon>
        <taxon>Acidaminococcaceae</taxon>
        <taxon>Phascolarctobacterium</taxon>
    </lineage>
</organism>
<dbReference type="EMBL" id="WNBM01000003">
    <property type="protein sequence ID" value="MTT75928.1"/>
    <property type="molecule type" value="Genomic_DNA"/>
</dbReference>
<dbReference type="CDD" id="cd00316">
    <property type="entry name" value="Oxidoreductase_nitrogenase"/>
    <property type="match status" value="1"/>
</dbReference>
<evidence type="ECO:0000259" key="1">
    <source>
        <dbReference type="Pfam" id="PF00148"/>
    </source>
</evidence>
<sequence>MAMDGKELVEKLAKLSQVQSIKDIPQLTHALFPGTHCPLMGAAMAVGGIKDSLIVVVGTDECTYYTKSMTIHSEKFGGIGGRCVSVVLDDHDVTFGSAEKVQEAFKEIIEEYRPQCVFLVTTCVIEIIGDDFDAISEGLSKLYGIPVLPVHTEHFKCEDHLPGLERTITVCAEMMKSCDCENSVNLLGQRMGDFATTELYAMLQKAGVKIGLQLPCGCSVDDIKNAAAAKVNIVVNDIALPLAQKMQEKFGIPYVYFNKFVIPEKIYEAYKNLFGYLELELPGELEGLYQNAREKIEKNKGELEGITYIYGNTPYAVFEMNCFLSSLGMVPQVIQTNRYTEADEPYAKEILQYTDPYVCKAANIAPLQYVYDVLSPYLYLGHEFGNRLRQKGIAIVHSDRGSGMLGFEVTGYLLQQLVKSVREAKEYRKELGL</sequence>
<proteinExistence type="predicted"/>
<dbReference type="InterPro" id="IPR049939">
    <property type="entry name" value="NifE-like"/>
</dbReference>
<evidence type="ECO:0000313" key="5">
    <source>
        <dbReference type="Proteomes" id="UP000484547"/>
    </source>
</evidence>
<name>A0A7X2XFV4_9FIRM</name>
<dbReference type="SUPFAM" id="SSF53807">
    <property type="entry name" value="Helical backbone' metal receptor"/>
    <property type="match status" value="1"/>
</dbReference>
<dbReference type="InterPro" id="IPR000510">
    <property type="entry name" value="Nase/OxRdtase_comp1"/>
</dbReference>
<feature type="domain" description="Nitrogenase/oxidoreductase component 1" evidence="1">
    <location>
        <begin position="37"/>
        <end position="420"/>
    </location>
</feature>
<evidence type="ECO:0000313" key="4">
    <source>
        <dbReference type="Proteomes" id="UP000443070"/>
    </source>
</evidence>
<accession>A0A7X2XFV4</accession>
<dbReference type="Proteomes" id="UP000443070">
    <property type="component" value="Unassembled WGS sequence"/>
</dbReference>